<dbReference type="Proteomes" id="UP000298616">
    <property type="component" value="Chromosome"/>
</dbReference>
<protein>
    <submittedName>
        <fullName evidence="2">ATP-dependent DNA ligase</fullName>
    </submittedName>
</protein>
<dbReference type="Gene3D" id="3.90.920.10">
    <property type="entry name" value="DNA primase, PRIM domain"/>
    <property type="match status" value="1"/>
</dbReference>
<dbReference type="NCBIfam" id="TIGR02778">
    <property type="entry name" value="ligD_pol"/>
    <property type="match status" value="1"/>
</dbReference>
<organism evidence="2 3">
    <name type="scientific">Mangrovivirga cuniculi</name>
    <dbReference type="NCBI Taxonomy" id="2715131"/>
    <lineage>
        <taxon>Bacteria</taxon>
        <taxon>Pseudomonadati</taxon>
        <taxon>Bacteroidota</taxon>
        <taxon>Cytophagia</taxon>
        <taxon>Cytophagales</taxon>
        <taxon>Mangrovivirgaceae</taxon>
        <taxon>Mangrovivirga</taxon>
    </lineage>
</organism>
<dbReference type="GO" id="GO:0016874">
    <property type="term" value="F:ligase activity"/>
    <property type="evidence" value="ECO:0007669"/>
    <property type="project" value="UniProtKB-KW"/>
</dbReference>
<dbReference type="InterPro" id="IPR052171">
    <property type="entry name" value="NHEJ_LigD"/>
</dbReference>
<dbReference type="KEGG" id="fpf:DCC35_18760"/>
<dbReference type="PANTHER" id="PTHR42705">
    <property type="entry name" value="BIFUNCTIONAL NON-HOMOLOGOUS END JOINING PROTEIN LIGD"/>
    <property type="match status" value="1"/>
</dbReference>
<dbReference type="PANTHER" id="PTHR42705:SF2">
    <property type="entry name" value="BIFUNCTIONAL NON-HOMOLOGOUS END JOINING PROTEIN LIGD"/>
    <property type="match status" value="1"/>
</dbReference>
<name>A0A4D7K121_9BACT</name>
<evidence type="ECO:0000313" key="3">
    <source>
        <dbReference type="Proteomes" id="UP000298616"/>
    </source>
</evidence>
<accession>A0A4D7K121</accession>
<keyword evidence="3" id="KW-1185">Reference proteome</keyword>
<dbReference type="Pfam" id="PF21686">
    <property type="entry name" value="LigD_Prim-Pol"/>
    <property type="match status" value="1"/>
</dbReference>
<reference evidence="2 3" key="1">
    <citation type="submission" date="2018-04" db="EMBL/GenBank/DDBJ databases">
        <title>Complete genome uncultured novel isolate.</title>
        <authorList>
            <person name="Merlino G."/>
        </authorList>
    </citation>
    <scope>NUCLEOTIDE SEQUENCE [LARGE SCALE GENOMIC DNA]</scope>
    <source>
        <strain evidence="3">R1DC9</strain>
    </source>
</reference>
<evidence type="ECO:0000313" key="2">
    <source>
        <dbReference type="EMBL" id="QCK16625.1"/>
    </source>
</evidence>
<dbReference type="CDD" id="cd04861">
    <property type="entry name" value="LigD_Pol_like"/>
    <property type="match status" value="1"/>
</dbReference>
<gene>
    <name evidence="2" type="ORF">DCC35_18760</name>
</gene>
<dbReference type="InterPro" id="IPR014145">
    <property type="entry name" value="LigD_pol_dom"/>
</dbReference>
<feature type="domain" description="DNA ligase D polymerase" evidence="1">
    <location>
        <begin position="24"/>
        <end position="276"/>
    </location>
</feature>
<dbReference type="AlphaFoldDB" id="A0A4D7K121"/>
<keyword evidence="2" id="KW-0436">Ligase</keyword>
<evidence type="ECO:0000259" key="1">
    <source>
        <dbReference type="Pfam" id="PF21686"/>
    </source>
</evidence>
<proteinExistence type="predicted"/>
<dbReference type="EMBL" id="CP028923">
    <property type="protein sequence ID" value="QCK16625.1"/>
    <property type="molecule type" value="Genomic_DNA"/>
</dbReference>
<dbReference type="OrthoDB" id="9802472at2"/>
<dbReference type="RefSeq" id="WP_137092216.1">
    <property type="nucleotide sequence ID" value="NZ_CP028923.1"/>
</dbReference>
<sequence>MKISGHNIDISNTDKVFFDKENFTKGDVIEYYRDISDFILPHLEDRPLMLQRFPDGIDGDGFYQKEASDYFPEWIKTKSLKKEDGKVNHVICNDKATLIYLANQGTITFHGWLSKVDKIKYPDKLVIDLDPPSSDFEIVRKAAFLIKDTLEEMDVTSFLTTTGSSGAHVVIMLDGKCDFDQSRDFGKNLGDFLSAKYSDVFTTAARKEKRNGKLYFDIQRNAYAQTAVVPYSIRPIENAPIATPLDWEELKDKSINARSYDLKNIKRRLSQKEDPWKGARRSAYGINSLAERLKKLKGQ</sequence>